<reference evidence="5" key="1">
    <citation type="journal article" date="2021" name="PeerJ">
        <title>Extensive microbial diversity within the chicken gut microbiome revealed by metagenomics and culture.</title>
        <authorList>
            <person name="Gilroy R."/>
            <person name="Ravi A."/>
            <person name="Getino M."/>
            <person name="Pursley I."/>
            <person name="Horton D.L."/>
            <person name="Alikhan N.F."/>
            <person name="Baker D."/>
            <person name="Gharbi K."/>
            <person name="Hall N."/>
            <person name="Watson M."/>
            <person name="Adriaenssens E.M."/>
            <person name="Foster-Nyarko E."/>
            <person name="Jarju S."/>
            <person name="Secka A."/>
            <person name="Antonio M."/>
            <person name="Oren A."/>
            <person name="Chaudhuri R.R."/>
            <person name="La Ragione R."/>
            <person name="Hildebrand F."/>
            <person name="Pallen M.J."/>
        </authorList>
    </citation>
    <scope>NUCLEOTIDE SEQUENCE</scope>
    <source>
        <strain evidence="5">CHK55-1828</strain>
    </source>
</reference>
<organism evidence="5 6">
    <name type="scientific">Mediterranea massiliensis</name>
    <dbReference type="NCBI Taxonomy" id="1841865"/>
    <lineage>
        <taxon>Bacteria</taxon>
        <taxon>Pseudomonadati</taxon>
        <taxon>Bacteroidota</taxon>
        <taxon>Bacteroidia</taxon>
        <taxon>Bacteroidales</taxon>
        <taxon>Bacteroidaceae</taxon>
        <taxon>Mediterranea</taxon>
    </lineage>
</organism>
<dbReference type="GO" id="GO:0006520">
    <property type="term" value="P:amino acid metabolic process"/>
    <property type="evidence" value="ECO:0007669"/>
    <property type="project" value="InterPro"/>
</dbReference>
<dbReference type="SUPFAM" id="SSF53383">
    <property type="entry name" value="PLP-dependent transferases"/>
    <property type="match status" value="1"/>
</dbReference>
<proteinExistence type="inferred from homology"/>
<accession>A0A921LDA4</accession>
<evidence type="ECO:0000256" key="3">
    <source>
        <dbReference type="ARBA" id="ARBA00022898"/>
    </source>
</evidence>
<sequence>MIHFDTDYMEGAHPEVMRRLLETNLEQTPGYGCDDYTARAKDLIREACGQPQAAVQFLVGGTQTNATVIDALLARHEGVLAAESAHINVHEAGAIEASGHKVLTLPAHDGKVLAADVEACIRNFYRDETYEHMVAPGMLYISHPTELGTLYTLRELEDLIRVCREADIPLYMDGARLGYGLAAEGTDVTLGDVARLCDVFYIGGTKVGALFGEAVVAARPERLPHFFTLVKQHGALLAKGRLLGIQFGTLFTDGLYQRIGAHAVRLALKLKRAFVEKGYRLHLDSPTNQQFVCLPNETIDRLKREATFELWGPRGETETVVRFVTSWATREEDVDKLIALL</sequence>
<dbReference type="InterPro" id="IPR015422">
    <property type="entry name" value="PyrdxlP-dep_Trfase_small"/>
</dbReference>
<feature type="domain" description="Aromatic amino acid beta-eliminating lyase/threonine aldolase" evidence="4">
    <location>
        <begin position="6"/>
        <end position="243"/>
    </location>
</feature>
<evidence type="ECO:0000259" key="4">
    <source>
        <dbReference type="Pfam" id="PF01212"/>
    </source>
</evidence>
<dbReference type="Gene3D" id="3.40.640.10">
    <property type="entry name" value="Type I PLP-dependent aspartate aminotransferase-like (Major domain)"/>
    <property type="match status" value="1"/>
</dbReference>
<keyword evidence="5" id="KW-0808">Transferase</keyword>
<evidence type="ECO:0000313" key="5">
    <source>
        <dbReference type="EMBL" id="HJF92978.1"/>
    </source>
</evidence>
<dbReference type="RefSeq" id="WP_276828925.1">
    <property type="nucleotide sequence ID" value="NZ_DYVX01000093.1"/>
</dbReference>
<dbReference type="GO" id="GO:0016829">
    <property type="term" value="F:lyase activity"/>
    <property type="evidence" value="ECO:0007669"/>
    <property type="project" value="InterPro"/>
</dbReference>
<dbReference type="PANTHER" id="PTHR48097:SF5">
    <property type="entry name" value="LOW SPECIFICITY L-THREONINE ALDOLASE"/>
    <property type="match status" value="1"/>
</dbReference>
<dbReference type="EMBL" id="DYVX01000093">
    <property type="protein sequence ID" value="HJF92978.1"/>
    <property type="molecule type" value="Genomic_DNA"/>
</dbReference>
<evidence type="ECO:0000313" key="6">
    <source>
        <dbReference type="Proteomes" id="UP000717835"/>
    </source>
</evidence>
<dbReference type="Pfam" id="PF01212">
    <property type="entry name" value="Beta_elim_lyase"/>
    <property type="match status" value="1"/>
</dbReference>
<dbReference type="InterPro" id="IPR001597">
    <property type="entry name" value="ArAA_b-elim_lyase/Thr_aldolase"/>
</dbReference>
<reference evidence="5" key="2">
    <citation type="submission" date="2021-09" db="EMBL/GenBank/DDBJ databases">
        <authorList>
            <person name="Gilroy R."/>
        </authorList>
    </citation>
    <scope>NUCLEOTIDE SEQUENCE</scope>
    <source>
        <strain evidence="5">CHK55-1828</strain>
    </source>
</reference>
<comment type="cofactor">
    <cofactor evidence="1">
        <name>pyridoxal 5'-phosphate</name>
        <dbReference type="ChEBI" id="CHEBI:597326"/>
    </cofactor>
</comment>
<comment type="caution">
    <text evidence="5">The sequence shown here is derived from an EMBL/GenBank/DDBJ whole genome shotgun (WGS) entry which is preliminary data.</text>
</comment>
<name>A0A921LDA4_9BACT</name>
<protein>
    <submittedName>
        <fullName evidence="5">Aminotransferase class I/II-fold pyridoxal phosphate-dependent enzyme</fullName>
    </submittedName>
</protein>
<evidence type="ECO:0000256" key="1">
    <source>
        <dbReference type="ARBA" id="ARBA00001933"/>
    </source>
</evidence>
<dbReference type="AlphaFoldDB" id="A0A921LDA4"/>
<keyword evidence="3" id="KW-0663">Pyridoxal phosphate</keyword>
<dbReference type="Gene3D" id="3.90.1150.10">
    <property type="entry name" value="Aspartate Aminotransferase, domain 1"/>
    <property type="match status" value="1"/>
</dbReference>
<gene>
    <name evidence="5" type="ORF">K8W02_11460</name>
</gene>
<dbReference type="PANTHER" id="PTHR48097">
    <property type="entry name" value="L-THREONINE ALDOLASE-RELATED"/>
    <property type="match status" value="1"/>
</dbReference>
<dbReference type="GO" id="GO:0008483">
    <property type="term" value="F:transaminase activity"/>
    <property type="evidence" value="ECO:0007669"/>
    <property type="project" value="UniProtKB-KW"/>
</dbReference>
<comment type="similarity">
    <text evidence="2">Belongs to the threonine aldolase family.</text>
</comment>
<dbReference type="InterPro" id="IPR015421">
    <property type="entry name" value="PyrdxlP-dep_Trfase_major"/>
</dbReference>
<keyword evidence="5" id="KW-0032">Aminotransferase</keyword>
<dbReference type="InterPro" id="IPR015424">
    <property type="entry name" value="PyrdxlP-dep_Trfase"/>
</dbReference>
<dbReference type="Proteomes" id="UP000717835">
    <property type="component" value="Unassembled WGS sequence"/>
</dbReference>
<evidence type="ECO:0000256" key="2">
    <source>
        <dbReference type="ARBA" id="ARBA00006966"/>
    </source>
</evidence>